<evidence type="ECO:0000256" key="4">
    <source>
        <dbReference type="ARBA" id="ARBA00022448"/>
    </source>
</evidence>
<organism evidence="10 11">
    <name type="scientific">Elstera cyanobacteriorum</name>
    <dbReference type="NCBI Taxonomy" id="2022747"/>
    <lineage>
        <taxon>Bacteria</taxon>
        <taxon>Pseudomonadati</taxon>
        <taxon>Pseudomonadota</taxon>
        <taxon>Alphaproteobacteria</taxon>
        <taxon>Rhodospirillales</taxon>
        <taxon>Rhodospirillaceae</taxon>
        <taxon>Elstera</taxon>
    </lineage>
</organism>
<comment type="subunit">
    <text evidence="3 8">Homodimer.</text>
</comment>
<dbReference type="PANTHER" id="PTHR42930">
    <property type="entry name" value="PHOSPHATE-SPECIFIC TRANSPORT SYSTEM ACCESSORY PROTEIN PHOU"/>
    <property type="match status" value="1"/>
</dbReference>
<keyword evidence="6 8" id="KW-0592">Phosphate transport</keyword>
<evidence type="ECO:0000256" key="2">
    <source>
        <dbReference type="ARBA" id="ARBA00008107"/>
    </source>
</evidence>
<dbReference type="NCBIfam" id="TIGR02135">
    <property type="entry name" value="phoU_full"/>
    <property type="match status" value="1"/>
</dbReference>
<evidence type="ECO:0000256" key="5">
    <source>
        <dbReference type="ARBA" id="ARBA00022490"/>
    </source>
</evidence>
<name>A0A255XKM3_9PROT</name>
<dbReference type="GO" id="GO:0006817">
    <property type="term" value="P:phosphate ion transport"/>
    <property type="evidence" value="ECO:0007669"/>
    <property type="project" value="UniProtKB-KW"/>
</dbReference>
<feature type="domain" description="PhoU" evidence="9">
    <location>
        <begin position="124"/>
        <end position="208"/>
    </location>
</feature>
<keyword evidence="11" id="KW-1185">Reference proteome</keyword>
<feature type="domain" description="PhoU" evidence="9">
    <location>
        <begin position="21"/>
        <end position="109"/>
    </location>
</feature>
<dbReference type="Proteomes" id="UP000216361">
    <property type="component" value="Unassembled WGS sequence"/>
</dbReference>
<dbReference type="PIRSF" id="PIRSF003107">
    <property type="entry name" value="PhoU"/>
    <property type="match status" value="1"/>
</dbReference>
<dbReference type="SUPFAM" id="SSF109755">
    <property type="entry name" value="PhoU-like"/>
    <property type="match status" value="1"/>
</dbReference>
<dbReference type="AlphaFoldDB" id="A0A255XKM3"/>
<dbReference type="OrthoDB" id="9814256at2"/>
<sequence>MSNEHIVSSFDEELRALHKSIMQMGGLVEAQIAQSLQAMNKRDSQLASAVVANDGQVDALHHEIDEQVVRMLALRQPMASDLRTVVASLRIATDLERIGDYAANIAKRTLALNVSPTVKPAAGVLRMGKIVQSIVNDVLDAYADRNADRAAAIRERDTEVDELYTSLFRELLTYMMEDPRNITACTHVLFMSKNLERMGDHATNIAETIYYIVRGKVPAEERAKGDLSSVTAMTEKGETFVAADSKGN</sequence>
<evidence type="ECO:0000256" key="6">
    <source>
        <dbReference type="ARBA" id="ARBA00022592"/>
    </source>
</evidence>
<evidence type="ECO:0000256" key="7">
    <source>
        <dbReference type="ARBA" id="ARBA00056181"/>
    </source>
</evidence>
<evidence type="ECO:0000259" key="9">
    <source>
        <dbReference type="Pfam" id="PF01895"/>
    </source>
</evidence>
<dbReference type="Pfam" id="PF01895">
    <property type="entry name" value="PhoU"/>
    <property type="match status" value="2"/>
</dbReference>
<comment type="function">
    <text evidence="7 8">Plays a role in the regulation of phosphate uptake.</text>
</comment>
<evidence type="ECO:0000256" key="3">
    <source>
        <dbReference type="ARBA" id="ARBA00011738"/>
    </source>
</evidence>
<evidence type="ECO:0000256" key="1">
    <source>
        <dbReference type="ARBA" id="ARBA00004496"/>
    </source>
</evidence>
<comment type="subcellular location">
    <subcellularLocation>
        <location evidence="1 8">Cytoplasm</location>
    </subcellularLocation>
</comment>
<keyword evidence="5 8" id="KW-0963">Cytoplasm</keyword>
<comment type="caution">
    <text evidence="10">The sequence shown here is derived from an EMBL/GenBank/DDBJ whole genome shotgun (WGS) entry which is preliminary data.</text>
</comment>
<dbReference type="InterPro" id="IPR028366">
    <property type="entry name" value="PhoU"/>
</dbReference>
<dbReference type="InterPro" id="IPR038078">
    <property type="entry name" value="PhoU-like_sf"/>
</dbReference>
<dbReference type="GO" id="GO:0045936">
    <property type="term" value="P:negative regulation of phosphate metabolic process"/>
    <property type="evidence" value="ECO:0007669"/>
    <property type="project" value="InterPro"/>
</dbReference>
<evidence type="ECO:0000256" key="8">
    <source>
        <dbReference type="PIRNR" id="PIRNR003107"/>
    </source>
</evidence>
<reference evidence="10 11" key="1">
    <citation type="submission" date="2017-07" db="EMBL/GenBank/DDBJ databases">
        <title>Elstera cyanobacteriorum sp. nov., a novel bacterium isolated from cyanobacterial aggregates in a eutrophic lake.</title>
        <authorList>
            <person name="Cai H."/>
        </authorList>
    </citation>
    <scope>NUCLEOTIDE SEQUENCE [LARGE SCALE GENOMIC DNA]</scope>
    <source>
        <strain evidence="10 11">TH019</strain>
    </source>
</reference>
<dbReference type="PANTHER" id="PTHR42930:SF3">
    <property type="entry name" value="PHOSPHATE-SPECIFIC TRANSPORT SYSTEM ACCESSORY PROTEIN PHOU"/>
    <property type="match status" value="1"/>
</dbReference>
<keyword evidence="4 8" id="KW-0813">Transport</keyword>
<gene>
    <name evidence="10" type="primary">phoU</name>
    <name evidence="10" type="ORF">CHR90_15940</name>
</gene>
<evidence type="ECO:0000313" key="10">
    <source>
        <dbReference type="EMBL" id="OYQ17442.1"/>
    </source>
</evidence>
<dbReference type="GO" id="GO:0030643">
    <property type="term" value="P:intracellular phosphate ion homeostasis"/>
    <property type="evidence" value="ECO:0007669"/>
    <property type="project" value="InterPro"/>
</dbReference>
<accession>A0A255XKM3</accession>
<dbReference type="InterPro" id="IPR026022">
    <property type="entry name" value="PhoU_dom"/>
</dbReference>
<dbReference type="GO" id="GO:0005737">
    <property type="term" value="C:cytoplasm"/>
    <property type="evidence" value="ECO:0007669"/>
    <property type="project" value="UniProtKB-SubCell"/>
</dbReference>
<evidence type="ECO:0000313" key="11">
    <source>
        <dbReference type="Proteomes" id="UP000216361"/>
    </source>
</evidence>
<protein>
    <recommendedName>
        <fullName evidence="8">Phosphate-specific transport system accessory protein PhoU</fullName>
    </recommendedName>
</protein>
<dbReference type="RefSeq" id="WP_094410100.1">
    <property type="nucleotide sequence ID" value="NZ_BMJZ01000005.1"/>
</dbReference>
<dbReference type="Gene3D" id="1.20.58.220">
    <property type="entry name" value="Phosphate transport system protein phou homolog 2, domain 2"/>
    <property type="match status" value="2"/>
</dbReference>
<dbReference type="EMBL" id="NOXS01000034">
    <property type="protein sequence ID" value="OYQ17442.1"/>
    <property type="molecule type" value="Genomic_DNA"/>
</dbReference>
<proteinExistence type="inferred from homology"/>
<comment type="similarity">
    <text evidence="2 8">Belongs to the PhoU family.</text>
</comment>
<dbReference type="FunFam" id="1.20.58.220:FF:000004">
    <property type="entry name" value="Phosphate-specific transport system accessory protein PhoU"/>
    <property type="match status" value="1"/>
</dbReference>